<protein>
    <recommendedName>
        <fullName evidence="5">Transmembrane protein</fullName>
    </recommendedName>
</protein>
<feature type="transmembrane region" description="Helical" evidence="1">
    <location>
        <begin position="117"/>
        <end position="141"/>
    </location>
</feature>
<dbReference type="Proteomes" id="UP000237105">
    <property type="component" value="Unassembled WGS sequence"/>
</dbReference>
<reference evidence="4" key="1">
    <citation type="submission" date="2016-06" db="EMBL/GenBank/DDBJ databases">
        <title>Parallel loss of symbiosis genes in relatives of nitrogen-fixing non-legume Parasponia.</title>
        <authorList>
            <person name="Van Velzen R."/>
            <person name="Holmer R."/>
            <person name="Bu F."/>
            <person name="Rutten L."/>
            <person name="Van Zeijl A."/>
            <person name="Liu W."/>
            <person name="Santuari L."/>
            <person name="Cao Q."/>
            <person name="Sharma T."/>
            <person name="Shen D."/>
            <person name="Roswanjaya Y."/>
            <person name="Wardhani T."/>
            <person name="Kalhor M.S."/>
            <person name="Jansen J."/>
            <person name="Van den Hoogen J."/>
            <person name="Gungor B."/>
            <person name="Hartog M."/>
            <person name="Hontelez J."/>
            <person name="Verver J."/>
            <person name="Yang W.-C."/>
            <person name="Schijlen E."/>
            <person name="Repin R."/>
            <person name="Schilthuizen M."/>
            <person name="Schranz E."/>
            <person name="Heidstra R."/>
            <person name="Miyata K."/>
            <person name="Fedorova E."/>
            <person name="Kohlen W."/>
            <person name="Bisseling T."/>
            <person name="Smit S."/>
            <person name="Geurts R."/>
        </authorList>
    </citation>
    <scope>NUCLEOTIDE SEQUENCE [LARGE SCALE GENOMIC DNA]</scope>
    <source>
        <strain evidence="4">cv. WU1-14</strain>
    </source>
</reference>
<feature type="non-terminal residue" evidence="3">
    <location>
        <position position="1"/>
    </location>
</feature>
<sequence length="204" mass="22634">QRNPIVILSLLLVWSGLDPAATSSHGAPRAPTRAYPSRLSPKFTPLNHFLIDPSTPVSFLTLETSPLVSALRASSSYSSVFFLLEQVHRRSSLWSVDSSLLIGSQFIKSRRDLLFPLFYFSLFLIAFFSSGFLAVYFFFFLFGRKESGIFLVGFRVGTQSLYLGIIPSEIFAWILGLLLGTGFGFSSFWNSLEISDSWFTGGGG</sequence>
<dbReference type="EMBL" id="JXTB01000333">
    <property type="protein sequence ID" value="PON45339.1"/>
    <property type="molecule type" value="Genomic_DNA"/>
</dbReference>
<keyword evidence="2" id="KW-0732">Signal</keyword>
<proteinExistence type="predicted"/>
<keyword evidence="1" id="KW-0472">Membrane</keyword>
<feature type="chain" id="PRO_5015160508" description="Transmembrane protein" evidence="2">
    <location>
        <begin position="23"/>
        <end position="204"/>
    </location>
</feature>
<organism evidence="3 4">
    <name type="scientific">Parasponia andersonii</name>
    <name type="common">Sponia andersonii</name>
    <dbReference type="NCBI Taxonomy" id="3476"/>
    <lineage>
        <taxon>Eukaryota</taxon>
        <taxon>Viridiplantae</taxon>
        <taxon>Streptophyta</taxon>
        <taxon>Embryophyta</taxon>
        <taxon>Tracheophyta</taxon>
        <taxon>Spermatophyta</taxon>
        <taxon>Magnoliopsida</taxon>
        <taxon>eudicotyledons</taxon>
        <taxon>Gunneridae</taxon>
        <taxon>Pentapetalae</taxon>
        <taxon>rosids</taxon>
        <taxon>fabids</taxon>
        <taxon>Rosales</taxon>
        <taxon>Cannabaceae</taxon>
        <taxon>Parasponia</taxon>
    </lineage>
</organism>
<evidence type="ECO:0000313" key="4">
    <source>
        <dbReference type="Proteomes" id="UP000237105"/>
    </source>
</evidence>
<dbReference type="OrthoDB" id="10624622at2759"/>
<evidence type="ECO:0000313" key="3">
    <source>
        <dbReference type="EMBL" id="PON45339.1"/>
    </source>
</evidence>
<comment type="caution">
    <text evidence="3">The sequence shown here is derived from an EMBL/GenBank/DDBJ whole genome shotgun (WGS) entry which is preliminary data.</text>
</comment>
<keyword evidence="1" id="KW-1133">Transmembrane helix</keyword>
<feature type="signal peptide" evidence="2">
    <location>
        <begin position="1"/>
        <end position="22"/>
    </location>
</feature>
<evidence type="ECO:0000256" key="1">
    <source>
        <dbReference type="SAM" id="Phobius"/>
    </source>
</evidence>
<name>A0A2P5B960_PARAD</name>
<keyword evidence="1" id="KW-0812">Transmembrane</keyword>
<accession>A0A2P5B960</accession>
<dbReference type="AlphaFoldDB" id="A0A2P5B960"/>
<gene>
    <name evidence="3" type="ORF">PanWU01x14_259500</name>
</gene>
<keyword evidence="4" id="KW-1185">Reference proteome</keyword>
<feature type="transmembrane region" description="Helical" evidence="1">
    <location>
        <begin position="161"/>
        <end position="189"/>
    </location>
</feature>
<evidence type="ECO:0008006" key="5">
    <source>
        <dbReference type="Google" id="ProtNLM"/>
    </source>
</evidence>
<evidence type="ECO:0000256" key="2">
    <source>
        <dbReference type="SAM" id="SignalP"/>
    </source>
</evidence>